<evidence type="ECO:0000256" key="5">
    <source>
        <dbReference type="ARBA" id="ARBA00023002"/>
    </source>
</evidence>
<dbReference type="PANTHER" id="PTHR42973">
    <property type="entry name" value="BINDING OXIDOREDUCTASE, PUTATIVE (AFU_ORTHOLOGUE AFUA_1G17690)-RELATED"/>
    <property type="match status" value="1"/>
</dbReference>
<evidence type="ECO:0000256" key="6">
    <source>
        <dbReference type="SAM" id="MobiDB-lite"/>
    </source>
</evidence>
<feature type="region of interest" description="Disordered" evidence="6">
    <location>
        <begin position="20"/>
        <end position="52"/>
    </location>
</feature>
<dbReference type="PROSITE" id="PS51387">
    <property type="entry name" value="FAD_PCMH"/>
    <property type="match status" value="1"/>
</dbReference>
<comment type="cofactor">
    <cofactor evidence="1">
        <name>FAD</name>
        <dbReference type="ChEBI" id="CHEBI:57692"/>
    </cofactor>
</comment>
<gene>
    <name evidence="8" type="ORF">SYYSPA8_14050</name>
</gene>
<comment type="caution">
    <text evidence="8">The sequence shown here is derived from an EMBL/GenBank/DDBJ whole genome shotgun (WGS) entry which is preliminary data.</text>
</comment>
<dbReference type="InterPro" id="IPR006311">
    <property type="entry name" value="TAT_signal"/>
</dbReference>
<organism evidence="8 9">
    <name type="scientific">Streptomyces yaizuensis</name>
    <dbReference type="NCBI Taxonomy" id="2989713"/>
    <lineage>
        <taxon>Bacteria</taxon>
        <taxon>Bacillati</taxon>
        <taxon>Actinomycetota</taxon>
        <taxon>Actinomycetes</taxon>
        <taxon>Kitasatosporales</taxon>
        <taxon>Streptomycetaceae</taxon>
        <taxon>Streptomyces</taxon>
    </lineage>
</organism>
<dbReference type="InterPro" id="IPR016169">
    <property type="entry name" value="FAD-bd_PCMH_sub2"/>
</dbReference>
<dbReference type="Gene3D" id="3.30.465.10">
    <property type="match status" value="1"/>
</dbReference>
<comment type="similarity">
    <text evidence="2">Belongs to the oxygen-dependent FAD-linked oxidoreductase family.</text>
</comment>
<dbReference type="Proteomes" id="UP001291653">
    <property type="component" value="Unassembled WGS sequence"/>
</dbReference>
<keyword evidence="3" id="KW-0285">Flavoprotein</keyword>
<name>A0ABQ5NYI0_9ACTN</name>
<dbReference type="Pfam" id="PF08031">
    <property type="entry name" value="BBE"/>
    <property type="match status" value="1"/>
</dbReference>
<dbReference type="PANTHER" id="PTHR42973:SF39">
    <property type="entry name" value="FAD-BINDING PCMH-TYPE DOMAIN-CONTAINING PROTEIN"/>
    <property type="match status" value="1"/>
</dbReference>
<sequence length="537" mass="57434">MSEKSRRRVLGAAVLAGGGAVLPPGTARAAPGDIPPADRDAPRVTPGDPRYGHLVGRGANRFRGTPDEVRPALTTRQVVRAVQEAVDAGRRPAVRSGGHCFEDFVDHPRVRTLIDLSRMRDVAYDPQRHAFAVEPGATLEEVYRLLHLGWGVTVPGGYCPDVGVGGHVPGGGYGPLCRLHGLVSDHLYAVEVVVVDRAGRARSVVATREPGDPRRELWWAHTGGGGGGFGVVTRYWFRSPGTTAATPPERLLPVPPATALTFRAGWDWRDLDEAAFVRLADNYGRWAERNSAPGSPAAALYAELSLSRPVGGGPSLFGQVTAAGPAAGRLLDDLIGALGAGTARPASFSSREEPWLTATLRGSGENAVGDWRLKIKSAQLRRRFTARQLAAVHRHLTRTDTDAYGSLTLNTYGGRVNALAPGATATARRDAVLKAVFLAGWHDPGHDAAHLAWIREFYRDVYADTGGVPAPGGSGDTGEGGAFINYPDADLADPELNTSGTDWQTLYFGDNAARLRRVKARWDPLDVFRHDLTVPPD</sequence>
<evidence type="ECO:0000313" key="8">
    <source>
        <dbReference type="EMBL" id="GLF95429.1"/>
    </source>
</evidence>
<evidence type="ECO:0000256" key="1">
    <source>
        <dbReference type="ARBA" id="ARBA00001974"/>
    </source>
</evidence>
<proteinExistence type="inferred from homology"/>
<evidence type="ECO:0000256" key="2">
    <source>
        <dbReference type="ARBA" id="ARBA00005466"/>
    </source>
</evidence>
<dbReference type="InterPro" id="IPR006094">
    <property type="entry name" value="Oxid_FAD_bind_N"/>
</dbReference>
<dbReference type="InterPro" id="IPR036318">
    <property type="entry name" value="FAD-bd_PCMH-like_sf"/>
</dbReference>
<dbReference type="Pfam" id="PF01565">
    <property type="entry name" value="FAD_binding_4"/>
    <property type="match status" value="1"/>
</dbReference>
<evidence type="ECO:0000259" key="7">
    <source>
        <dbReference type="PROSITE" id="PS51387"/>
    </source>
</evidence>
<dbReference type="SUPFAM" id="SSF56176">
    <property type="entry name" value="FAD-binding/transporter-associated domain-like"/>
    <property type="match status" value="1"/>
</dbReference>
<keyword evidence="4" id="KW-0274">FAD</keyword>
<dbReference type="InterPro" id="IPR050416">
    <property type="entry name" value="FAD-linked_Oxidoreductase"/>
</dbReference>
<keyword evidence="5" id="KW-0560">Oxidoreductase</keyword>
<feature type="domain" description="FAD-binding PCMH-type" evidence="7">
    <location>
        <begin position="62"/>
        <end position="242"/>
    </location>
</feature>
<dbReference type="RefSeq" id="WP_323447493.1">
    <property type="nucleotide sequence ID" value="NZ_BSBI01000005.1"/>
</dbReference>
<evidence type="ECO:0000313" key="9">
    <source>
        <dbReference type="Proteomes" id="UP001291653"/>
    </source>
</evidence>
<accession>A0ABQ5NYI0</accession>
<evidence type="ECO:0000256" key="3">
    <source>
        <dbReference type="ARBA" id="ARBA00022630"/>
    </source>
</evidence>
<reference evidence="8 9" key="1">
    <citation type="submission" date="2022-10" db="EMBL/GenBank/DDBJ databases">
        <title>Draft genome sequence of Streptomyces sp. YSPA8.</title>
        <authorList>
            <person name="Moriuchi R."/>
            <person name="Dohra H."/>
            <person name="Yamamura H."/>
            <person name="Kodani S."/>
        </authorList>
    </citation>
    <scope>NUCLEOTIDE SEQUENCE [LARGE SCALE GENOMIC DNA]</scope>
    <source>
        <strain evidence="8 9">YSPA8</strain>
    </source>
</reference>
<dbReference type="InterPro" id="IPR012951">
    <property type="entry name" value="BBE"/>
</dbReference>
<dbReference type="InterPro" id="IPR016166">
    <property type="entry name" value="FAD-bd_PCMH"/>
</dbReference>
<evidence type="ECO:0000256" key="4">
    <source>
        <dbReference type="ARBA" id="ARBA00022827"/>
    </source>
</evidence>
<dbReference type="Gene3D" id="3.40.462.20">
    <property type="match status" value="1"/>
</dbReference>
<protein>
    <submittedName>
        <fullName evidence="8">FAD-binding protein</fullName>
    </submittedName>
</protein>
<dbReference type="EMBL" id="BSBI01000005">
    <property type="protein sequence ID" value="GLF95429.1"/>
    <property type="molecule type" value="Genomic_DNA"/>
</dbReference>
<keyword evidence="9" id="KW-1185">Reference proteome</keyword>
<dbReference type="PROSITE" id="PS51318">
    <property type="entry name" value="TAT"/>
    <property type="match status" value="1"/>
</dbReference>